<dbReference type="EMBL" id="QRBI01000120">
    <property type="protein sequence ID" value="RMC06509.1"/>
    <property type="molecule type" value="Genomic_DNA"/>
</dbReference>
<evidence type="ECO:0000259" key="2">
    <source>
        <dbReference type="Pfam" id="PF00078"/>
    </source>
</evidence>
<dbReference type="OrthoDB" id="416454at2759"/>
<dbReference type="Proteomes" id="UP000269221">
    <property type="component" value="Unassembled WGS sequence"/>
</dbReference>
<name>A0A3M0JZT8_HIRRU</name>
<dbReference type="Pfam" id="PF00078">
    <property type="entry name" value="RVT_1"/>
    <property type="match status" value="1"/>
</dbReference>
<feature type="compositionally biased region" description="Basic residues" evidence="1">
    <location>
        <begin position="235"/>
        <end position="251"/>
    </location>
</feature>
<comment type="caution">
    <text evidence="3">The sequence shown here is derived from an EMBL/GenBank/DDBJ whole genome shotgun (WGS) entry which is preliminary data.</text>
</comment>
<evidence type="ECO:0000313" key="4">
    <source>
        <dbReference type="Proteomes" id="UP000269221"/>
    </source>
</evidence>
<dbReference type="AlphaFoldDB" id="A0A3M0JZT8"/>
<feature type="region of interest" description="Disordered" evidence="1">
    <location>
        <begin position="235"/>
        <end position="262"/>
    </location>
</feature>
<feature type="domain" description="Reverse transcriptase" evidence="2">
    <location>
        <begin position="34"/>
        <end position="146"/>
    </location>
</feature>
<organism evidence="3 4">
    <name type="scientific">Hirundo rustica rustica</name>
    <dbReference type="NCBI Taxonomy" id="333673"/>
    <lineage>
        <taxon>Eukaryota</taxon>
        <taxon>Metazoa</taxon>
        <taxon>Chordata</taxon>
        <taxon>Craniata</taxon>
        <taxon>Vertebrata</taxon>
        <taxon>Euteleostomi</taxon>
        <taxon>Archelosauria</taxon>
        <taxon>Archosauria</taxon>
        <taxon>Dinosauria</taxon>
        <taxon>Saurischia</taxon>
        <taxon>Theropoda</taxon>
        <taxon>Coelurosauria</taxon>
        <taxon>Aves</taxon>
        <taxon>Neognathae</taxon>
        <taxon>Neoaves</taxon>
        <taxon>Telluraves</taxon>
        <taxon>Australaves</taxon>
        <taxon>Passeriformes</taxon>
        <taxon>Sylvioidea</taxon>
        <taxon>Hirundinidae</taxon>
        <taxon>Hirundo</taxon>
    </lineage>
</organism>
<dbReference type="SUPFAM" id="SSF56672">
    <property type="entry name" value="DNA/RNA polymerases"/>
    <property type="match status" value="1"/>
</dbReference>
<dbReference type="PANTHER" id="PTHR33332">
    <property type="entry name" value="REVERSE TRANSCRIPTASE DOMAIN-CONTAINING PROTEIN"/>
    <property type="match status" value="1"/>
</dbReference>
<dbReference type="CDD" id="cd01650">
    <property type="entry name" value="RT_nLTR_like"/>
    <property type="match status" value="1"/>
</dbReference>
<accession>A0A3M0JZT8</accession>
<dbReference type="InterPro" id="IPR000477">
    <property type="entry name" value="RT_dom"/>
</dbReference>
<keyword evidence="4" id="KW-1185">Reference proteome</keyword>
<dbReference type="InterPro" id="IPR043502">
    <property type="entry name" value="DNA/RNA_pol_sf"/>
</dbReference>
<reference evidence="3 4" key="1">
    <citation type="submission" date="2018-07" db="EMBL/GenBank/DDBJ databases">
        <title>A high quality draft genome assembly of the barn swallow (H. rustica rustica).</title>
        <authorList>
            <person name="Formenti G."/>
            <person name="Chiara M."/>
            <person name="Poveda L."/>
            <person name="Francoijs K.-J."/>
            <person name="Bonisoli-Alquati A."/>
            <person name="Canova L."/>
            <person name="Gianfranceschi L."/>
            <person name="Horner D.S."/>
            <person name="Saino N."/>
        </authorList>
    </citation>
    <scope>NUCLEOTIDE SEQUENCE [LARGE SCALE GENOMIC DNA]</scope>
    <source>
        <strain evidence="3">Chelidonia</strain>
        <tissue evidence="3">Blood</tissue>
    </source>
</reference>
<protein>
    <recommendedName>
        <fullName evidence="2">Reverse transcriptase domain-containing protein</fullName>
    </recommendedName>
</protein>
<sequence length="262" mass="29622">MKQLSIIYQESWLTGEVPDDWKLANVTPIHKNGRKEDPGNYRPIGLTSVPGKVMEQFILSVIMQHLQDGQGIRPSQHGFRRGRICFYDQGTSLVDVGKGVDGVYLDFSKALDTVSHSTLLDKLAAHGLDGNTLCWVRNWLHGRAQRVVVNADSVVFLVDLCWGKFCSVFLFDNMNVGIESFTGKFAEDAKLGTCVDLLEGYNTQTPEVAMFLFSWMMIVFRGDWFIDTPVKQSRMAKKSRKAGQSSRRKSSRYPLTSPDWFL</sequence>
<evidence type="ECO:0000256" key="1">
    <source>
        <dbReference type="SAM" id="MobiDB-lite"/>
    </source>
</evidence>
<proteinExistence type="predicted"/>
<evidence type="ECO:0000313" key="3">
    <source>
        <dbReference type="EMBL" id="RMC06509.1"/>
    </source>
</evidence>
<gene>
    <name evidence="3" type="ORF">DUI87_15946</name>
</gene>